<dbReference type="RefSeq" id="WP_141609767.1">
    <property type="nucleotide sequence ID" value="NZ_VIGC02000009.1"/>
</dbReference>
<name>A0A540VHI2_9CHLR</name>
<evidence type="ECO:0000313" key="3">
    <source>
        <dbReference type="EMBL" id="TQE96214.1"/>
    </source>
</evidence>
<dbReference type="AlphaFoldDB" id="A0A540VHI2"/>
<comment type="caution">
    <text evidence="3">The sequence shown here is derived from an EMBL/GenBank/DDBJ whole genome shotgun (WGS) entry which is preliminary data.</text>
</comment>
<dbReference type="Proteomes" id="UP000317371">
    <property type="component" value="Unassembled WGS sequence"/>
</dbReference>
<dbReference type="PANTHER" id="PTHR21340">
    <property type="entry name" value="DIADENOSINE 5,5-P1,P4-TETRAPHOSPHATE PYROPHOSPHOHYDROLASE MUTT"/>
    <property type="match status" value="1"/>
</dbReference>
<keyword evidence="1 3" id="KW-0378">Hydrolase</keyword>
<keyword evidence="4" id="KW-1185">Reference proteome</keyword>
<dbReference type="PROSITE" id="PS00893">
    <property type="entry name" value="NUDIX_BOX"/>
    <property type="match status" value="1"/>
</dbReference>
<accession>A0A540VHI2</accession>
<dbReference type="Pfam" id="PF00293">
    <property type="entry name" value="NUDIX"/>
    <property type="match status" value="1"/>
</dbReference>
<dbReference type="InParanoid" id="A0A540VHI2"/>
<dbReference type="CDD" id="cd03673">
    <property type="entry name" value="NUDIX_Ap6A_hydrolase"/>
    <property type="match status" value="1"/>
</dbReference>
<evidence type="ECO:0000256" key="1">
    <source>
        <dbReference type="ARBA" id="ARBA00022801"/>
    </source>
</evidence>
<dbReference type="InterPro" id="IPR000086">
    <property type="entry name" value="NUDIX_hydrolase_dom"/>
</dbReference>
<dbReference type="Gene3D" id="3.90.79.10">
    <property type="entry name" value="Nucleoside Triphosphate Pyrophosphohydrolase"/>
    <property type="match status" value="1"/>
</dbReference>
<evidence type="ECO:0000259" key="2">
    <source>
        <dbReference type="PROSITE" id="PS51462"/>
    </source>
</evidence>
<dbReference type="EMBL" id="VIGC01000009">
    <property type="protein sequence ID" value="TQE96214.1"/>
    <property type="molecule type" value="Genomic_DNA"/>
</dbReference>
<dbReference type="GO" id="GO:0006754">
    <property type="term" value="P:ATP biosynthetic process"/>
    <property type="evidence" value="ECO:0007669"/>
    <property type="project" value="TreeGrafter"/>
</dbReference>
<sequence length="168" mass="19505">MSDRRRSLPEITPHTKRTWHRIREDYSAGGVAYRPRAQGPGVEIALIATRQRTRWQLPKGSLEPHESSLETALREVHEEVGLETVNEGFLKTIDYWYWDTYRKEVPELVHKRVDFYLLRAVGGTISDACHEVDDAAWFTPEEALSIMTFEGEKEVVRLAMERLHGRES</sequence>
<dbReference type="InterPro" id="IPR020084">
    <property type="entry name" value="NUDIX_hydrolase_CS"/>
</dbReference>
<dbReference type="GO" id="GO:0004081">
    <property type="term" value="F:bis(5'-nucleosyl)-tetraphosphatase (asymmetrical) activity"/>
    <property type="evidence" value="ECO:0007669"/>
    <property type="project" value="TreeGrafter"/>
</dbReference>
<organism evidence="3 4">
    <name type="scientific">Litorilinea aerophila</name>
    <dbReference type="NCBI Taxonomy" id="1204385"/>
    <lineage>
        <taxon>Bacteria</taxon>
        <taxon>Bacillati</taxon>
        <taxon>Chloroflexota</taxon>
        <taxon>Caldilineae</taxon>
        <taxon>Caldilineales</taxon>
        <taxon>Caldilineaceae</taxon>
        <taxon>Litorilinea</taxon>
    </lineage>
</organism>
<dbReference type="SUPFAM" id="SSF55811">
    <property type="entry name" value="Nudix"/>
    <property type="match status" value="1"/>
</dbReference>
<reference evidence="3 4" key="1">
    <citation type="submission" date="2019-06" db="EMBL/GenBank/DDBJ databases">
        <title>Genome sequence of Litorilinea aerophila BAA-2444.</title>
        <authorList>
            <person name="Maclea K.S."/>
            <person name="Maurais E.G."/>
            <person name="Iannazzi L.C."/>
        </authorList>
    </citation>
    <scope>NUCLEOTIDE SEQUENCE [LARGE SCALE GENOMIC DNA]</scope>
    <source>
        <strain evidence="3 4">ATCC BAA-2444</strain>
    </source>
</reference>
<dbReference type="GO" id="GO:0006167">
    <property type="term" value="P:AMP biosynthetic process"/>
    <property type="evidence" value="ECO:0007669"/>
    <property type="project" value="TreeGrafter"/>
</dbReference>
<protein>
    <submittedName>
        <fullName evidence="3">NUDIX hydrolase</fullName>
    </submittedName>
</protein>
<evidence type="ECO:0000313" key="4">
    <source>
        <dbReference type="Proteomes" id="UP000317371"/>
    </source>
</evidence>
<feature type="domain" description="Nudix hydrolase" evidence="2">
    <location>
        <begin position="1"/>
        <end position="161"/>
    </location>
</feature>
<dbReference type="OrthoDB" id="9816289at2"/>
<dbReference type="PROSITE" id="PS51462">
    <property type="entry name" value="NUDIX"/>
    <property type="match status" value="1"/>
</dbReference>
<gene>
    <name evidence="3" type="ORF">FKZ61_09045</name>
</gene>
<dbReference type="PANTHER" id="PTHR21340:SF0">
    <property type="entry name" value="BIS(5'-NUCLEOSYL)-TETRAPHOSPHATASE [ASYMMETRICAL]"/>
    <property type="match status" value="1"/>
</dbReference>
<proteinExistence type="predicted"/>
<dbReference type="InterPro" id="IPR051325">
    <property type="entry name" value="Nudix_hydrolase_domain"/>
</dbReference>
<dbReference type="InterPro" id="IPR015797">
    <property type="entry name" value="NUDIX_hydrolase-like_dom_sf"/>
</dbReference>